<evidence type="ECO:0000313" key="2">
    <source>
        <dbReference type="EMBL" id="KAF7245311.1"/>
    </source>
</evidence>
<protein>
    <submittedName>
        <fullName evidence="2">Uncharacterized protein</fullName>
    </submittedName>
</protein>
<evidence type="ECO:0000313" key="3">
    <source>
        <dbReference type="Proteomes" id="UP000822476"/>
    </source>
</evidence>
<feature type="region of interest" description="Disordered" evidence="1">
    <location>
        <begin position="1"/>
        <end position="21"/>
    </location>
</feature>
<evidence type="ECO:0000256" key="1">
    <source>
        <dbReference type="SAM" id="MobiDB-lite"/>
    </source>
</evidence>
<sequence>MVSDESNLSVKPPPHENRSTSLIKGCSRVKHARSVLDQAVDNESPSHIVAQSTAFIDYQSVGLPDSLDLVLKPEERDPSRATPISAMKCESTSSIVLPFQEPLLRGSQFCTVGLLRGLWD</sequence>
<dbReference type="Proteomes" id="UP000822476">
    <property type="component" value="Unassembled WGS sequence"/>
</dbReference>
<organism evidence="2 3">
    <name type="scientific">Paragonimus skrjabini miyazakii</name>
    <dbReference type="NCBI Taxonomy" id="59628"/>
    <lineage>
        <taxon>Eukaryota</taxon>
        <taxon>Metazoa</taxon>
        <taxon>Spiralia</taxon>
        <taxon>Lophotrochozoa</taxon>
        <taxon>Platyhelminthes</taxon>
        <taxon>Trematoda</taxon>
        <taxon>Digenea</taxon>
        <taxon>Plagiorchiida</taxon>
        <taxon>Troglotremata</taxon>
        <taxon>Troglotrematidae</taxon>
        <taxon>Paragonimus</taxon>
    </lineage>
</organism>
<gene>
    <name evidence="2" type="ORF">EG68_09942</name>
</gene>
<dbReference type="EMBL" id="JTDE01006144">
    <property type="protein sequence ID" value="KAF7245311.1"/>
    <property type="molecule type" value="Genomic_DNA"/>
</dbReference>
<accession>A0A8S9YKL6</accession>
<reference evidence="2" key="1">
    <citation type="submission" date="2019-07" db="EMBL/GenBank/DDBJ databases">
        <title>Annotation for the trematode Paragonimus miyazaki's.</title>
        <authorList>
            <person name="Choi Y.-J."/>
        </authorList>
    </citation>
    <scope>NUCLEOTIDE SEQUENCE</scope>
    <source>
        <strain evidence="2">Japan</strain>
    </source>
</reference>
<name>A0A8S9YKL6_9TREM</name>
<keyword evidence="3" id="KW-1185">Reference proteome</keyword>
<dbReference type="OrthoDB" id="6141102at2759"/>
<comment type="caution">
    <text evidence="2">The sequence shown here is derived from an EMBL/GenBank/DDBJ whole genome shotgun (WGS) entry which is preliminary data.</text>
</comment>
<proteinExistence type="predicted"/>
<dbReference type="AlphaFoldDB" id="A0A8S9YKL6"/>